<protein>
    <recommendedName>
        <fullName evidence="12">Malectin-like domain-containing protein</fullName>
    </recommendedName>
</protein>
<comment type="subcellular location">
    <subcellularLocation>
        <location evidence="1">Membrane</location>
        <topology evidence="1">Single-pass type I membrane protein</topology>
    </subcellularLocation>
</comment>
<evidence type="ECO:0000256" key="1">
    <source>
        <dbReference type="ARBA" id="ARBA00004479"/>
    </source>
</evidence>
<evidence type="ECO:0000256" key="5">
    <source>
        <dbReference type="ARBA" id="ARBA00022729"/>
    </source>
</evidence>
<sequence>MSSSSYKYLCLLNSSIFHSFVPHLLPPPSHHPYINSKVALQDSGSIQSTVNHQASTNPVPYHTARVSCSKFTYTFPVTTPGPKFVRLHFYPGSYPGFNRSKASFSVTTGRYTFLRNFSGVHYTDPLGDTGYAREFILNVEDERKNLSITFTPSPHVADSHAFINGIEIVSMPTSLYYTARGMNDFDKGLNIPLQNETALEMMYRVNVGGGEINPPDDTGMFRTWLSDIDYLTDARPSAYHYNATIELQYNNDTRYAAPDALYRTARTMGTNGTANADYNMTWEFPVLSTSTYLVRLHFCQFIPIILRKGDLAFKIYIANQTAERYSDIIDWAGGYGVPVYKDYPVPMDARGNEEVQNLSIVLHPIETKYAHDAMLNGVEIFKLRKGEHLSGTNPGAYQDSPTSTTPSATSSKPKLSSACPGL</sequence>
<gene>
    <name evidence="13" type="ORF">OIU77_001668</name>
</gene>
<dbReference type="Proteomes" id="UP001141253">
    <property type="component" value="Chromosome 17"/>
</dbReference>
<reference evidence="13" key="2">
    <citation type="journal article" date="2023" name="Int. J. Mol. Sci.">
        <title>De Novo Assembly and Annotation of 11 Diverse Shrub Willow (Salix) Genomes Reveals Novel Gene Organization in Sex-Linked Regions.</title>
        <authorList>
            <person name="Hyden B."/>
            <person name="Feng K."/>
            <person name="Yates T.B."/>
            <person name="Jawdy S."/>
            <person name="Cereghino C."/>
            <person name="Smart L.B."/>
            <person name="Muchero W."/>
        </authorList>
    </citation>
    <scope>NUCLEOTIDE SEQUENCE</scope>
    <source>
        <tissue evidence="13">Shoot tip</tissue>
    </source>
</reference>
<evidence type="ECO:0000256" key="9">
    <source>
        <dbReference type="ARBA" id="ARBA00023136"/>
    </source>
</evidence>
<evidence type="ECO:0000256" key="7">
    <source>
        <dbReference type="ARBA" id="ARBA00022840"/>
    </source>
</evidence>
<keyword evidence="3" id="KW-0808">Transferase</keyword>
<evidence type="ECO:0000256" key="8">
    <source>
        <dbReference type="ARBA" id="ARBA00022989"/>
    </source>
</evidence>
<reference evidence="13" key="1">
    <citation type="submission" date="2022-10" db="EMBL/GenBank/DDBJ databases">
        <authorList>
            <person name="Hyden B.L."/>
            <person name="Feng K."/>
            <person name="Yates T."/>
            <person name="Jawdy S."/>
            <person name="Smart L.B."/>
            <person name="Muchero W."/>
        </authorList>
    </citation>
    <scope>NUCLEOTIDE SEQUENCE</scope>
    <source>
        <tissue evidence="13">Shoot tip</tissue>
    </source>
</reference>
<evidence type="ECO:0000313" key="14">
    <source>
        <dbReference type="Proteomes" id="UP001141253"/>
    </source>
</evidence>
<comment type="caution">
    <text evidence="13">The sequence shown here is derived from an EMBL/GenBank/DDBJ whole genome shotgun (WGS) entry which is preliminary data.</text>
</comment>
<evidence type="ECO:0000256" key="4">
    <source>
        <dbReference type="ARBA" id="ARBA00022692"/>
    </source>
</evidence>
<keyword evidence="14" id="KW-1185">Reference proteome</keyword>
<feature type="compositionally biased region" description="Low complexity" evidence="11">
    <location>
        <begin position="400"/>
        <end position="422"/>
    </location>
</feature>
<keyword evidence="10" id="KW-0325">Glycoprotein</keyword>
<evidence type="ECO:0000256" key="6">
    <source>
        <dbReference type="ARBA" id="ARBA00022741"/>
    </source>
</evidence>
<evidence type="ECO:0000256" key="10">
    <source>
        <dbReference type="ARBA" id="ARBA00023180"/>
    </source>
</evidence>
<dbReference type="Gene3D" id="2.60.120.430">
    <property type="entry name" value="Galactose-binding lectin"/>
    <property type="match status" value="2"/>
</dbReference>
<evidence type="ECO:0000256" key="3">
    <source>
        <dbReference type="ARBA" id="ARBA00022679"/>
    </source>
</evidence>
<keyword evidence="4" id="KW-0812">Transmembrane</keyword>
<keyword evidence="9" id="KW-0472">Membrane</keyword>
<evidence type="ECO:0000313" key="13">
    <source>
        <dbReference type="EMBL" id="KAJ6371207.1"/>
    </source>
</evidence>
<organism evidence="13 14">
    <name type="scientific">Salix suchowensis</name>
    <dbReference type="NCBI Taxonomy" id="1278906"/>
    <lineage>
        <taxon>Eukaryota</taxon>
        <taxon>Viridiplantae</taxon>
        <taxon>Streptophyta</taxon>
        <taxon>Embryophyta</taxon>
        <taxon>Tracheophyta</taxon>
        <taxon>Spermatophyta</taxon>
        <taxon>Magnoliopsida</taxon>
        <taxon>eudicotyledons</taxon>
        <taxon>Gunneridae</taxon>
        <taxon>Pentapetalae</taxon>
        <taxon>rosids</taxon>
        <taxon>fabids</taxon>
        <taxon>Malpighiales</taxon>
        <taxon>Salicaceae</taxon>
        <taxon>Saliceae</taxon>
        <taxon>Salix</taxon>
    </lineage>
</organism>
<dbReference type="Pfam" id="PF12819">
    <property type="entry name" value="Malectin_like"/>
    <property type="match status" value="1"/>
</dbReference>
<evidence type="ECO:0000256" key="2">
    <source>
        <dbReference type="ARBA" id="ARBA00022527"/>
    </source>
</evidence>
<feature type="domain" description="Malectin-like" evidence="12">
    <location>
        <begin position="43"/>
        <end position="382"/>
    </location>
</feature>
<name>A0ABQ9B3I5_9ROSI</name>
<proteinExistence type="predicted"/>
<dbReference type="PANTHER" id="PTHR34590">
    <property type="entry name" value="OS03G0124300 PROTEIN-RELATED"/>
    <property type="match status" value="1"/>
</dbReference>
<keyword evidence="6" id="KW-0547">Nucleotide-binding</keyword>
<accession>A0ABQ9B3I5</accession>
<dbReference type="InterPro" id="IPR024788">
    <property type="entry name" value="Malectin-like_Carb-bd_dom"/>
</dbReference>
<keyword evidence="5" id="KW-0732">Signal</keyword>
<evidence type="ECO:0000259" key="12">
    <source>
        <dbReference type="Pfam" id="PF12819"/>
    </source>
</evidence>
<keyword evidence="2" id="KW-0723">Serine/threonine-protein kinase</keyword>
<dbReference type="PANTHER" id="PTHR34590:SF15">
    <property type="entry name" value="PROTEIN KINASE DOMAIN-CONTAINING PROTEIN"/>
    <property type="match status" value="1"/>
</dbReference>
<keyword evidence="8" id="KW-1133">Transmembrane helix</keyword>
<keyword evidence="7" id="KW-0067">ATP-binding</keyword>
<feature type="region of interest" description="Disordered" evidence="11">
    <location>
        <begin position="392"/>
        <end position="422"/>
    </location>
</feature>
<dbReference type="EMBL" id="JAPFFI010000013">
    <property type="protein sequence ID" value="KAJ6371207.1"/>
    <property type="molecule type" value="Genomic_DNA"/>
</dbReference>
<dbReference type="InterPro" id="IPR045272">
    <property type="entry name" value="ANXUR1/2-like"/>
</dbReference>
<evidence type="ECO:0000256" key="11">
    <source>
        <dbReference type="SAM" id="MobiDB-lite"/>
    </source>
</evidence>
<keyword evidence="2" id="KW-0418">Kinase</keyword>